<comment type="caution">
    <text evidence="1">The sequence shown here is derived from an EMBL/GenBank/DDBJ whole genome shotgun (WGS) entry which is preliminary data.</text>
</comment>
<sequence length="88" mass="10207">MSRNYKFRNSESSSRNVPHERIRAGAWEMNLDDAHQLVKEVYGIDLPKNIGNNAPGNSAEEITRTMTHSTLEQSYEFYKKATKYNIKK</sequence>
<dbReference type="RefSeq" id="WP_173968200.1">
    <property type="nucleotide sequence ID" value="NZ_CADCST010000144.1"/>
</dbReference>
<protein>
    <submittedName>
        <fullName evidence="1">Uncharacterized protein</fullName>
    </submittedName>
</protein>
<name>A0ABN7ES61_9FLAO</name>
<evidence type="ECO:0000313" key="2">
    <source>
        <dbReference type="Proteomes" id="UP000474567"/>
    </source>
</evidence>
<proteinExistence type="predicted"/>
<keyword evidence="2" id="KW-1185">Reference proteome</keyword>
<organism evidence="1 2">
    <name type="scientific">Flavobacterium collinsii</name>
    <dbReference type="NCBI Taxonomy" id="1114861"/>
    <lineage>
        <taxon>Bacteria</taxon>
        <taxon>Pseudomonadati</taxon>
        <taxon>Bacteroidota</taxon>
        <taxon>Flavobacteriia</taxon>
        <taxon>Flavobacteriales</taxon>
        <taxon>Flavobacteriaceae</taxon>
        <taxon>Flavobacterium</taxon>
    </lineage>
</organism>
<accession>A0ABN7ES61</accession>
<gene>
    <name evidence="1" type="ORF">FLACOL7796_04400</name>
</gene>
<dbReference type="EMBL" id="CADCST010000144">
    <property type="protein sequence ID" value="CAA9202685.1"/>
    <property type="molecule type" value="Genomic_DNA"/>
</dbReference>
<reference evidence="1 2" key="1">
    <citation type="submission" date="2020-02" db="EMBL/GenBank/DDBJ databases">
        <authorList>
            <person name="Criscuolo A."/>
        </authorList>
    </citation>
    <scope>NUCLEOTIDE SEQUENCE [LARGE SCALE GENOMIC DNA]</scope>
    <source>
        <strain evidence="1">CECT7796</strain>
    </source>
</reference>
<evidence type="ECO:0000313" key="1">
    <source>
        <dbReference type="EMBL" id="CAA9202685.1"/>
    </source>
</evidence>
<dbReference type="Proteomes" id="UP000474567">
    <property type="component" value="Unassembled WGS sequence"/>
</dbReference>